<dbReference type="EMBL" id="AGNL01041337">
    <property type="protein sequence ID" value="EJK51618.1"/>
    <property type="molecule type" value="Genomic_DNA"/>
</dbReference>
<keyword evidence="4" id="KW-1185">Reference proteome</keyword>
<sequence length="206" mass="22386">MPVLGDDFREGGDDPFDVLPMLGTVIVLLALGVMAALVYGGANADDTVEGLAGKEVTRSALAMIQKRVDKGDAEAINHLAGKYFRGTLELTKDLLRTIELWTEAAELGSVEAHCNLGIRYHNGDGVEEDIPRGIRHWQTAAMQGHVPSRHNLGIAEYKQGNCELAVQHYMISAKMGCENSLNTIKEMFMEGRATKAQYAKALQGDS</sequence>
<comment type="caution">
    <text evidence="3">The sequence shown here is derived from an EMBL/GenBank/DDBJ whole genome shotgun (WGS) entry which is preliminary data.</text>
</comment>
<dbReference type="SUPFAM" id="SSF81901">
    <property type="entry name" value="HCP-like"/>
    <property type="match status" value="1"/>
</dbReference>
<dbReference type="Pfam" id="PF08238">
    <property type="entry name" value="Sel1"/>
    <property type="match status" value="2"/>
</dbReference>
<dbReference type="SMART" id="SM00671">
    <property type="entry name" value="SEL1"/>
    <property type="match status" value="3"/>
</dbReference>
<feature type="transmembrane region" description="Helical" evidence="2">
    <location>
        <begin position="20"/>
        <end position="39"/>
    </location>
</feature>
<dbReference type="OrthoDB" id="202041at2759"/>
<evidence type="ECO:0000313" key="3">
    <source>
        <dbReference type="EMBL" id="EJK51618.1"/>
    </source>
</evidence>
<organism evidence="3 4">
    <name type="scientific">Thalassiosira oceanica</name>
    <name type="common">Marine diatom</name>
    <dbReference type="NCBI Taxonomy" id="159749"/>
    <lineage>
        <taxon>Eukaryota</taxon>
        <taxon>Sar</taxon>
        <taxon>Stramenopiles</taxon>
        <taxon>Ochrophyta</taxon>
        <taxon>Bacillariophyta</taxon>
        <taxon>Coscinodiscophyceae</taxon>
        <taxon>Thalassiosirophycidae</taxon>
        <taxon>Thalassiosirales</taxon>
        <taxon>Thalassiosiraceae</taxon>
        <taxon>Thalassiosira</taxon>
    </lineage>
</organism>
<dbReference type="PANTHER" id="PTHR11102:SF160">
    <property type="entry name" value="ERAD-ASSOCIATED E3 UBIQUITIN-PROTEIN LIGASE COMPONENT HRD3"/>
    <property type="match status" value="1"/>
</dbReference>
<keyword evidence="2" id="KW-1133">Transmembrane helix</keyword>
<protein>
    <submittedName>
        <fullName evidence="3">Uncharacterized protein</fullName>
    </submittedName>
</protein>
<evidence type="ECO:0000313" key="4">
    <source>
        <dbReference type="Proteomes" id="UP000266841"/>
    </source>
</evidence>
<gene>
    <name evidence="3" type="ORF">THAOC_29194</name>
</gene>
<proteinExistence type="inferred from homology"/>
<name>K0RD50_THAOC</name>
<evidence type="ECO:0000256" key="2">
    <source>
        <dbReference type="SAM" id="Phobius"/>
    </source>
</evidence>
<dbReference type="InterPro" id="IPR050767">
    <property type="entry name" value="Sel1_AlgK"/>
</dbReference>
<dbReference type="PANTHER" id="PTHR11102">
    <property type="entry name" value="SEL-1-LIKE PROTEIN"/>
    <property type="match status" value="1"/>
</dbReference>
<dbReference type="InterPro" id="IPR006597">
    <property type="entry name" value="Sel1-like"/>
</dbReference>
<keyword evidence="2" id="KW-0812">Transmembrane</keyword>
<dbReference type="InterPro" id="IPR011990">
    <property type="entry name" value="TPR-like_helical_dom_sf"/>
</dbReference>
<dbReference type="Gene3D" id="1.25.40.10">
    <property type="entry name" value="Tetratricopeptide repeat domain"/>
    <property type="match status" value="1"/>
</dbReference>
<accession>K0RD50</accession>
<evidence type="ECO:0000256" key="1">
    <source>
        <dbReference type="ARBA" id="ARBA00038101"/>
    </source>
</evidence>
<dbReference type="AlphaFoldDB" id="K0RD50"/>
<dbReference type="Proteomes" id="UP000266841">
    <property type="component" value="Unassembled WGS sequence"/>
</dbReference>
<reference evidence="3 4" key="1">
    <citation type="journal article" date="2012" name="Genome Biol.">
        <title>Genome and low-iron response of an oceanic diatom adapted to chronic iron limitation.</title>
        <authorList>
            <person name="Lommer M."/>
            <person name="Specht M."/>
            <person name="Roy A.S."/>
            <person name="Kraemer L."/>
            <person name="Andreson R."/>
            <person name="Gutowska M.A."/>
            <person name="Wolf J."/>
            <person name="Bergner S.V."/>
            <person name="Schilhabel M.B."/>
            <person name="Klostermeier U.C."/>
            <person name="Beiko R.G."/>
            <person name="Rosenstiel P."/>
            <person name="Hippler M."/>
            <person name="Laroche J."/>
        </authorList>
    </citation>
    <scope>NUCLEOTIDE SEQUENCE [LARGE SCALE GENOMIC DNA]</scope>
    <source>
        <strain evidence="3 4">CCMP1005</strain>
    </source>
</reference>
<comment type="similarity">
    <text evidence="1">Belongs to the sel-1 family.</text>
</comment>
<keyword evidence="2" id="KW-0472">Membrane</keyword>